<protein>
    <submittedName>
        <fullName evidence="1">Uncharacterized protein</fullName>
    </submittedName>
</protein>
<evidence type="ECO:0000313" key="1">
    <source>
        <dbReference type="EMBL" id="MBX66463.1"/>
    </source>
</evidence>
<accession>A0A2P2QHL1</accession>
<dbReference type="AlphaFoldDB" id="A0A2P2QHL1"/>
<reference evidence="1" key="1">
    <citation type="submission" date="2018-02" db="EMBL/GenBank/DDBJ databases">
        <title>Rhizophora mucronata_Transcriptome.</title>
        <authorList>
            <person name="Meera S.P."/>
            <person name="Sreeshan A."/>
            <person name="Augustine A."/>
        </authorList>
    </citation>
    <scope>NUCLEOTIDE SEQUENCE</scope>
    <source>
        <tissue evidence="1">Leaf</tissue>
    </source>
</reference>
<sequence length="20" mass="2429">MVHILQKVLTYKKKILEASW</sequence>
<proteinExistence type="predicted"/>
<organism evidence="1">
    <name type="scientific">Rhizophora mucronata</name>
    <name type="common">Asiatic mangrove</name>
    <dbReference type="NCBI Taxonomy" id="61149"/>
    <lineage>
        <taxon>Eukaryota</taxon>
        <taxon>Viridiplantae</taxon>
        <taxon>Streptophyta</taxon>
        <taxon>Embryophyta</taxon>
        <taxon>Tracheophyta</taxon>
        <taxon>Spermatophyta</taxon>
        <taxon>Magnoliopsida</taxon>
        <taxon>eudicotyledons</taxon>
        <taxon>Gunneridae</taxon>
        <taxon>Pentapetalae</taxon>
        <taxon>rosids</taxon>
        <taxon>fabids</taxon>
        <taxon>Malpighiales</taxon>
        <taxon>Rhizophoraceae</taxon>
        <taxon>Rhizophora</taxon>
    </lineage>
</organism>
<dbReference type="EMBL" id="GGEC01085979">
    <property type="protein sequence ID" value="MBX66463.1"/>
    <property type="molecule type" value="Transcribed_RNA"/>
</dbReference>
<name>A0A2P2QHL1_RHIMU</name>